<reference evidence="3" key="1">
    <citation type="journal article" date="2023" name="Plant J.">
        <title>Genome sequences and population genomics provide insights into the demographic history, inbreeding, and mutation load of two 'living fossil' tree species of Dipteronia.</title>
        <authorList>
            <person name="Feng Y."/>
            <person name="Comes H.P."/>
            <person name="Chen J."/>
            <person name="Zhu S."/>
            <person name="Lu R."/>
            <person name="Zhang X."/>
            <person name="Li P."/>
            <person name="Qiu J."/>
            <person name="Olsen K.M."/>
            <person name="Qiu Y."/>
        </authorList>
    </citation>
    <scope>NUCLEOTIDE SEQUENCE</scope>
    <source>
        <strain evidence="3">KIB01</strain>
    </source>
</reference>
<gene>
    <name evidence="3" type="ORF">Ddye_020842</name>
</gene>
<feature type="signal peptide" evidence="2">
    <location>
        <begin position="1"/>
        <end position="19"/>
    </location>
</feature>
<feature type="chain" id="PRO_5041949793" evidence="2">
    <location>
        <begin position="20"/>
        <end position="149"/>
    </location>
</feature>
<evidence type="ECO:0000256" key="1">
    <source>
        <dbReference type="SAM" id="MobiDB-lite"/>
    </source>
</evidence>
<sequence length="149" mass="16769">MAFSQSVFLSIVIFQVGELISLKQTVGLCNVYGACVDLNVVLDVSEKIGSSFNLGAIRSFASFLSKVNVVDLPLQELSLCFGSVDFVYRKLHPKAEDEYQKKLKYPQIQTLDYGWSLDLDRRRTRFATGDDEGSGGHRLRRRGPRIHPL</sequence>
<dbReference type="Proteomes" id="UP001280121">
    <property type="component" value="Unassembled WGS sequence"/>
</dbReference>
<feature type="compositionally biased region" description="Basic residues" evidence="1">
    <location>
        <begin position="137"/>
        <end position="149"/>
    </location>
</feature>
<comment type="caution">
    <text evidence="3">The sequence shown here is derived from an EMBL/GenBank/DDBJ whole genome shotgun (WGS) entry which is preliminary data.</text>
</comment>
<keyword evidence="2" id="KW-0732">Signal</keyword>
<keyword evidence="4" id="KW-1185">Reference proteome</keyword>
<accession>A0AAD9WX41</accession>
<evidence type="ECO:0000313" key="3">
    <source>
        <dbReference type="EMBL" id="KAK2645647.1"/>
    </source>
</evidence>
<feature type="region of interest" description="Disordered" evidence="1">
    <location>
        <begin position="126"/>
        <end position="149"/>
    </location>
</feature>
<dbReference type="AlphaFoldDB" id="A0AAD9WX41"/>
<evidence type="ECO:0000256" key="2">
    <source>
        <dbReference type="SAM" id="SignalP"/>
    </source>
</evidence>
<proteinExistence type="predicted"/>
<protein>
    <submittedName>
        <fullName evidence="3">Uncharacterized protein</fullName>
    </submittedName>
</protein>
<evidence type="ECO:0000313" key="4">
    <source>
        <dbReference type="Proteomes" id="UP001280121"/>
    </source>
</evidence>
<dbReference type="EMBL" id="JANJYI010000006">
    <property type="protein sequence ID" value="KAK2645647.1"/>
    <property type="molecule type" value="Genomic_DNA"/>
</dbReference>
<organism evidence="3 4">
    <name type="scientific">Dipteronia dyeriana</name>
    <dbReference type="NCBI Taxonomy" id="168575"/>
    <lineage>
        <taxon>Eukaryota</taxon>
        <taxon>Viridiplantae</taxon>
        <taxon>Streptophyta</taxon>
        <taxon>Embryophyta</taxon>
        <taxon>Tracheophyta</taxon>
        <taxon>Spermatophyta</taxon>
        <taxon>Magnoliopsida</taxon>
        <taxon>eudicotyledons</taxon>
        <taxon>Gunneridae</taxon>
        <taxon>Pentapetalae</taxon>
        <taxon>rosids</taxon>
        <taxon>malvids</taxon>
        <taxon>Sapindales</taxon>
        <taxon>Sapindaceae</taxon>
        <taxon>Hippocastanoideae</taxon>
        <taxon>Acereae</taxon>
        <taxon>Dipteronia</taxon>
    </lineage>
</organism>
<name>A0AAD9WX41_9ROSI</name>